<dbReference type="EMBL" id="VSWC01000093">
    <property type="protein sequence ID" value="KAA1089112.1"/>
    <property type="molecule type" value="Genomic_DNA"/>
</dbReference>
<evidence type="ECO:0000256" key="1">
    <source>
        <dbReference type="SAM" id="MobiDB-lite"/>
    </source>
</evidence>
<reference evidence="2 3" key="1">
    <citation type="submission" date="2019-05" db="EMBL/GenBank/DDBJ databases">
        <title>Emergence of the Ug99 lineage of the wheat stem rust pathogen through somatic hybridization.</title>
        <authorList>
            <person name="Li F."/>
            <person name="Upadhyaya N.M."/>
            <person name="Sperschneider J."/>
            <person name="Matny O."/>
            <person name="Nguyen-Phuc H."/>
            <person name="Mago R."/>
            <person name="Raley C."/>
            <person name="Miller M.E."/>
            <person name="Silverstein K.A.T."/>
            <person name="Henningsen E."/>
            <person name="Hirsch C.D."/>
            <person name="Visser B."/>
            <person name="Pretorius Z.A."/>
            <person name="Steffenson B.J."/>
            <person name="Schwessinger B."/>
            <person name="Dodds P.N."/>
            <person name="Figueroa M."/>
        </authorList>
    </citation>
    <scope>NUCLEOTIDE SEQUENCE [LARGE SCALE GENOMIC DNA]</scope>
    <source>
        <strain evidence="2">21-0</strain>
    </source>
</reference>
<keyword evidence="3" id="KW-1185">Reference proteome</keyword>
<dbReference type="OrthoDB" id="2500093at2759"/>
<name>A0A5B0NKI2_PUCGR</name>
<feature type="region of interest" description="Disordered" evidence="1">
    <location>
        <begin position="127"/>
        <end position="146"/>
    </location>
</feature>
<feature type="compositionally biased region" description="Polar residues" evidence="1">
    <location>
        <begin position="317"/>
        <end position="327"/>
    </location>
</feature>
<gene>
    <name evidence="2" type="ORF">PGT21_007465</name>
</gene>
<feature type="region of interest" description="Disordered" evidence="1">
    <location>
        <begin position="370"/>
        <end position="393"/>
    </location>
</feature>
<comment type="caution">
    <text evidence="2">The sequence shown here is derived from an EMBL/GenBank/DDBJ whole genome shotgun (WGS) entry which is preliminary data.</text>
</comment>
<feature type="region of interest" description="Disordered" evidence="1">
    <location>
        <begin position="68"/>
        <end position="87"/>
    </location>
</feature>
<feature type="compositionally biased region" description="Basic residues" evidence="1">
    <location>
        <begin position="19"/>
        <end position="34"/>
    </location>
</feature>
<protein>
    <submittedName>
        <fullName evidence="2">Uncharacterized protein</fullName>
    </submittedName>
</protein>
<proteinExistence type="predicted"/>
<feature type="compositionally biased region" description="Low complexity" evidence="1">
    <location>
        <begin position="234"/>
        <end position="246"/>
    </location>
</feature>
<feature type="region of interest" description="Disordered" evidence="1">
    <location>
        <begin position="317"/>
        <end position="342"/>
    </location>
</feature>
<feature type="compositionally biased region" description="Low complexity" evidence="1">
    <location>
        <begin position="328"/>
        <end position="342"/>
    </location>
</feature>
<evidence type="ECO:0000313" key="2">
    <source>
        <dbReference type="EMBL" id="KAA1089112.1"/>
    </source>
</evidence>
<accession>A0A5B0NKI2</accession>
<feature type="compositionally biased region" description="Polar residues" evidence="1">
    <location>
        <begin position="205"/>
        <end position="218"/>
    </location>
</feature>
<evidence type="ECO:0000313" key="3">
    <source>
        <dbReference type="Proteomes" id="UP000324748"/>
    </source>
</evidence>
<dbReference type="AlphaFoldDB" id="A0A5B0NKI2"/>
<feature type="region of interest" description="Disordered" evidence="1">
    <location>
        <begin position="1"/>
        <end position="43"/>
    </location>
</feature>
<feature type="region of interest" description="Disordered" evidence="1">
    <location>
        <begin position="205"/>
        <end position="247"/>
    </location>
</feature>
<organism evidence="2 3">
    <name type="scientific">Puccinia graminis f. sp. tritici</name>
    <dbReference type="NCBI Taxonomy" id="56615"/>
    <lineage>
        <taxon>Eukaryota</taxon>
        <taxon>Fungi</taxon>
        <taxon>Dikarya</taxon>
        <taxon>Basidiomycota</taxon>
        <taxon>Pucciniomycotina</taxon>
        <taxon>Pucciniomycetes</taxon>
        <taxon>Pucciniales</taxon>
        <taxon>Pucciniaceae</taxon>
        <taxon>Puccinia</taxon>
    </lineage>
</organism>
<dbReference type="Proteomes" id="UP000324748">
    <property type="component" value="Unassembled WGS sequence"/>
</dbReference>
<sequence>MLSAPIHPNYIFPAPPTTRTKRSASIHDHHRSKRLQQPNDSKRRTAILSFPSHSGKAAVDWAASGKKILSRKKQSQQPDNSYHQPNRRSLYTRLYAKLKAATCTSGTSSKLTFEELDASQVIIKRNPSCTSHGSVNSPGNHPSFQRRQNRKPLVMKVYNSQIIYVAECCVHCNHRCENKPDNRLQAHDEPEIYGLRTPTAQKSVQTFDQLSPSPSAITNPERKIRPQSPPPIPWRTRPIPTRPFRPSGEYDEEIVELNVSNRLPGPLPSYTSPNIVNNNNMIPPFARSNDEFARDLQTISSSFHDRLQAQEWRKSDGYTTPRTNRLCSTFSEPTTTTASPALSTSQRLEDILGNHPDYSLPTGESYIFSSSNSRRQDLSNHHHHTKTSARVTSLPGRTDIIEPTDSFKTRSFQIGLPLSHRLIQSWNSLPHLLSQNRRGSTC</sequence>
<feature type="compositionally biased region" description="Polar residues" evidence="1">
    <location>
        <begin position="75"/>
        <end position="87"/>
    </location>
</feature>